<organism evidence="11 12">
    <name type="scientific">Megasphaera vaginalis</name>
    <name type="common">ex Srinivasan et al. 2021</name>
    <dbReference type="NCBI Taxonomy" id="1111454"/>
    <lineage>
        <taxon>Bacteria</taxon>
        <taxon>Bacillati</taxon>
        <taxon>Bacillota</taxon>
        <taxon>Negativicutes</taxon>
        <taxon>Veillonellales</taxon>
        <taxon>Veillonellaceae</taxon>
        <taxon>Megasphaera</taxon>
    </lineage>
</organism>
<comment type="catalytic activity">
    <reaction evidence="9">
        <text>a lipid X + a UDP-2-N,3-O-bis[(3R)-3-hydroxyacyl]-alpha-D-glucosamine = a lipid A disaccharide + UDP + H(+)</text>
        <dbReference type="Rhea" id="RHEA:67828"/>
        <dbReference type="ChEBI" id="CHEBI:15378"/>
        <dbReference type="ChEBI" id="CHEBI:58223"/>
        <dbReference type="ChEBI" id="CHEBI:137748"/>
        <dbReference type="ChEBI" id="CHEBI:176338"/>
        <dbReference type="ChEBI" id="CHEBI:176343"/>
        <dbReference type="EC" id="2.4.1.182"/>
    </reaction>
</comment>
<dbReference type="PANTHER" id="PTHR30372">
    <property type="entry name" value="LIPID-A-DISACCHARIDE SYNTHASE"/>
    <property type="match status" value="1"/>
</dbReference>
<dbReference type="InterPro" id="IPR003835">
    <property type="entry name" value="Glyco_trans_19"/>
</dbReference>
<dbReference type="PATRIC" id="fig|1111454.3.peg.888"/>
<evidence type="ECO:0000256" key="10">
    <source>
        <dbReference type="NCBIfam" id="TIGR00215"/>
    </source>
</evidence>
<comment type="function">
    <text evidence="1">Condensation of UDP-2,3-diacylglucosamine and 2,3-diacylglucosamine-1-phosphate to form lipid A disaccharide, a precursor of lipid A, a phosphorylated glycolipid that anchors the lipopolysaccharide to the outer membrane of the cell.</text>
</comment>
<dbReference type="NCBIfam" id="TIGR00215">
    <property type="entry name" value="lpxB"/>
    <property type="match status" value="1"/>
</dbReference>
<dbReference type="PANTHER" id="PTHR30372:SF4">
    <property type="entry name" value="LIPID-A-DISACCHARIDE SYNTHASE, MITOCHONDRIAL-RELATED"/>
    <property type="match status" value="1"/>
</dbReference>
<dbReference type="GO" id="GO:0005543">
    <property type="term" value="F:phospholipid binding"/>
    <property type="evidence" value="ECO:0007669"/>
    <property type="project" value="TreeGrafter"/>
</dbReference>
<dbReference type="AlphaFoldDB" id="U7UMG4"/>
<dbReference type="GO" id="GO:0009245">
    <property type="term" value="P:lipid A biosynthetic process"/>
    <property type="evidence" value="ECO:0007669"/>
    <property type="project" value="UniProtKB-UniRule"/>
</dbReference>
<dbReference type="OrthoDB" id="9801642at2"/>
<dbReference type="eggNOG" id="COG0763">
    <property type="taxonomic scope" value="Bacteria"/>
</dbReference>
<keyword evidence="6 11" id="KW-0328">Glycosyltransferase</keyword>
<sequence>MKIMLSAGEASGDLHGANLASALKKLEPSVELIGMGGSQMAAAGVDIRYDIKNLGFIGIGEIIKKIPFFFRLRSFLVKLMAEERPDALVCIDYPGFNMRLIKKAKAAGIPVIYYILPTIWAWQKGRGPVIAKYTDLAVSLFPFEADLYRAIGANVIYTGHPLLDTVRPALTKAASYAYFGLSADKPVVLLMPGSRMQEVTGLLPTMLEGAKLIAEAIPEVQFIMPRASTIDGGILRDLVAASGLAVHIGEDHTYDMMQISSAAVVASGTATLETALMAVPTLLVYRIGALSYALSKILVHIESIGLPNIIMGRRIIPELWQDEVTGENIAAAVVPLLQHETQRQTAVKALAAVRAEMGEGGSMERTAAAILRFIKEKSLDGTI</sequence>
<dbReference type="GO" id="GO:0016020">
    <property type="term" value="C:membrane"/>
    <property type="evidence" value="ECO:0007669"/>
    <property type="project" value="GOC"/>
</dbReference>
<keyword evidence="8" id="KW-0443">Lipid metabolism</keyword>
<dbReference type="Proteomes" id="UP000017090">
    <property type="component" value="Unassembled WGS sequence"/>
</dbReference>
<keyword evidence="4" id="KW-0444">Lipid biosynthesis</keyword>
<dbReference type="EMBL" id="AWXA01000021">
    <property type="protein sequence ID" value="ERT60496.1"/>
    <property type="molecule type" value="Genomic_DNA"/>
</dbReference>
<evidence type="ECO:0000256" key="1">
    <source>
        <dbReference type="ARBA" id="ARBA00002056"/>
    </source>
</evidence>
<evidence type="ECO:0000256" key="3">
    <source>
        <dbReference type="ARBA" id="ARBA00020902"/>
    </source>
</evidence>
<keyword evidence="5" id="KW-0441">Lipid A biosynthesis</keyword>
<evidence type="ECO:0000256" key="4">
    <source>
        <dbReference type="ARBA" id="ARBA00022516"/>
    </source>
</evidence>
<accession>U7UMG4</accession>
<dbReference type="RefSeq" id="WP_023053379.1">
    <property type="nucleotide sequence ID" value="NZ_AWXA01000021.1"/>
</dbReference>
<dbReference type="STRING" id="1111454.HMPREF1250_0715"/>
<evidence type="ECO:0000256" key="8">
    <source>
        <dbReference type="ARBA" id="ARBA00023098"/>
    </source>
</evidence>
<name>U7UMG4_9FIRM</name>
<gene>
    <name evidence="11" type="primary">lpxB</name>
    <name evidence="11" type="ORF">HMPREF1250_0715</name>
</gene>
<evidence type="ECO:0000256" key="6">
    <source>
        <dbReference type="ARBA" id="ARBA00022676"/>
    </source>
</evidence>
<protein>
    <recommendedName>
        <fullName evidence="3 10">Lipid-A-disaccharide synthase</fullName>
        <ecNumber evidence="2 10">2.4.1.182</ecNumber>
    </recommendedName>
</protein>
<keyword evidence="12" id="KW-1185">Reference proteome</keyword>
<dbReference type="EC" id="2.4.1.182" evidence="2 10"/>
<evidence type="ECO:0000256" key="9">
    <source>
        <dbReference type="ARBA" id="ARBA00048975"/>
    </source>
</evidence>
<keyword evidence="7 11" id="KW-0808">Transferase</keyword>
<comment type="caution">
    <text evidence="11">The sequence shown here is derived from an EMBL/GenBank/DDBJ whole genome shotgun (WGS) entry which is preliminary data.</text>
</comment>
<evidence type="ECO:0000313" key="11">
    <source>
        <dbReference type="EMBL" id="ERT60496.1"/>
    </source>
</evidence>
<evidence type="ECO:0000256" key="7">
    <source>
        <dbReference type="ARBA" id="ARBA00022679"/>
    </source>
</evidence>
<dbReference type="GO" id="GO:0008915">
    <property type="term" value="F:lipid-A-disaccharide synthase activity"/>
    <property type="evidence" value="ECO:0007669"/>
    <property type="project" value="UniProtKB-UniRule"/>
</dbReference>
<dbReference type="Pfam" id="PF02684">
    <property type="entry name" value="LpxB"/>
    <property type="match status" value="1"/>
</dbReference>
<proteinExistence type="predicted"/>
<evidence type="ECO:0000313" key="12">
    <source>
        <dbReference type="Proteomes" id="UP000017090"/>
    </source>
</evidence>
<reference evidence="11 12" key="1">
    <citation type="submission" date="2013-09" db="EMBL/GenBank/DDBJ databases">
        <authorList>
            <person name="Durkin A.S."/>
            <person name="Haft D.R."/>
            <person name="McCorrison J."/>
            <person name="Torralba M."/>
            <person name="Gillis M."/>
            <person name="Haft D.H."/>
            <person name="Methe B."/>
            <person name="Sutton G."/>
            <person name="Nelson K.E."/>
        </authorList>
    </citation>
    <scope>NUCLEOTIDE SEQUENCE [LARGE SCALE GENOMIC DNA]</scope>
    <source>
        <strain evidence="11 12">BV3C16-1</strain>
    </source>
</reference>
<evidence type="ECO:0000256" key="2">
    <source>
        <dbReference type="ARBA" id="ARBA00012687"/>
    </source>
</evidence>
<evidence type="ECO:0000256" key="5">
    <source>
        <dbReference type="ARBA" id="ARBA00022556"/>
    </source>
</evidence>
<dbReference type="SUPFAM" id="SSF53756">
    <property type="entry name" value="UDP-Glycosyltransferase/glycogen phosphorylase"/>
    <property type="match status" value="1"/>
</dbReference>